<dbReference type="InterPro" id="IPR039261">
    <property type="entry name" value="FNR_nucleotide-bd"/>
</dbReference>
<dbReference type="Gene3D" id="2.40.30.10">
    <property type="entry name" value="Translation factors"/>
    <property type="match status" value="1"/>
</dbReference>
<dbReference type="InterPro" id="IPR017938">
    <property type="entry name" value="Riboflavin_synthase-like_b-brl"/>
</dbReference>
<dbReference type="PRINTS" id="PR00406">
    <property type="entry name" value="CYTB5RDTASE"/>
</dbReference>
<reference evidence="4 5" key="1">
    <citation type="submission" date="2021-04" db="EMBL/GenBank/DDBJ databases">
        <authorList>
            <person name="De Guttry C."/>
            <person name="Zahm M."/>
            <person name="Klopp C."/>
            <person name="Cabau C."/>
            <person name="Louis A."/>
            <person name="Berthelot C."/>
            <person name="Parey E."/>
            <person name="Roest Crollius H."/>
            <person name="Montfort J."/>
            <person name="Robinson-Rechavi M."/>
            <person name="Bucao C."/>
            <person name="Bouchez O."/>
            <person name="Gislard M."/>
            <person name="Lluch J."/>
            <person name="Milhes M."/>
            <person name="Lampietro C."/>
            <person name="Lopez Roques C."/>
            <person name="Donnadieu C."/>
            <person name="Braasch I."/>
            <person name="Desvignes T."/>
            <person name="Postlethwait J."/>
            <person name="Bobe J."/>
            <person name="Wedekind C."/>
            <person name="Guiguen Y."/>
        </authorList>
    </citation>
    <scope>NUCLEOTIDE SEQUENCE [LARGE SCALE GENOMIC DNA]</scope>
    <source>
        <strain evidence="4">Cs_M1</strain>
        <tissue evidence="4">Blood</tissue>
    </source>
</reference>
<feature type="domain" description="Oxidoreductase FAD/NAD(P)-binding" evidence="3">
    <location>
        <begin position="172"/>
        <end position="292"/>
    </location>
</feature>
<keyword evidence="1" id="KW-0560">Oxidoreductase</keyword>
<dbReference type="PANTHER" id="PTHR46505:SF1">
    <property type="entry name" value="OXIDOREDUCTASE NAD-BINDING DOMAIN-CONTAINING PROTEIN 1"/>
    <property type="match status" value="1"/>
</dbReference>
<sequence>MSVPCILSTAARSSTLPGAYGGLLRSRVLCPCSITRKMSSRRQMDHLERTASNYRQDRVYPARVCGIMDESETVKRLRLAVHPDFTFRAGQWSLWVDFFIPGMEKVGGFSVCSSPGLLQREGVIELAVKYTQHPPAHWIHTRCTVDSHVAMRVGGNFFFDPLPSDPCVDLLLVAGGVGINPLYSILLHAADLLRQNPANVGRGYDIGSTHLCYSAKNAQELLFKKTIIDVCKEFPEKFSCDFHITAQTADIDQELQPYMNRGRLSEGELRHHVDPNTTLCYLCGPPPMIESMVQTLLSLGLSRDRILFEKWW</sequence>
<comment type="caution">
    <text evidence="4">The sequence shown here is derived from an EMBL/GenBank/DDBJ whole genome shotgun (WGS) entry which is preliminary data.</text>
</comment>
<evidence type="ECO:0000313" key="5">
    <source>
        <dbReference type="Proteomes" id="UP001356427"/>
    </source>
</evidence>
<dbReference type="EMBL" id="JAGTTL010000004">
    <property type="protein sequence ID" value="KAK6324113.1"/>
    <property type="molecule type" value="Genomic_DNA"/>
</dbReference>
<dbReference type="Proteomes" id="UP001356427">
    <property type="component" value="Unassembled WGS sequence"/>
</dbReference>
<evidence type="ECO:0000256" key="1">
    <source>
        <dbReference type="ARBA" id="ARBA00023002"/>
    </source>
</evidence>
<dbReference type="SUPFAM" id="SSF63380">
    <property type="entry name" value="Riboflavin synthase domain-like"/>
    <property type="match status" value="1"/>
</dbReference>
<dbReference type="SUPFAM" id="SSF52343">
    <property type="entry name" value="Ferredoxin reductase-like, C-terminal NADP-linked domain"/>
    <property type="match status" value="1"/>
</dbReference>
<evidence type="ECO:0000259" key="3">
    <source>
        <dbReference type="Pfam" id="PF00175"/>
    </source>
</evidence>
<organism evidence="4 5">
    <name type="scientific">Coregonus suidteri</name>
    <dbReference type="NCBI Taxonomy" id="861788"/>
    <lineage>
        <taxon>Eukaryota</taxon>
        <taxon>Metazoa</taxon>
        <taxon>Chordata</taxon>
        <taxon>Craniata</taxon>
        <taxon>Vertebrata</taxon>
        <taxon>Euteleostomi</taxon>
        <taxon>Actinopterygii</taxon>
        <taxon>Neopterygii</taxon>
        <taxon>Teleostei</taxon>
        <taxon>Protacanthopterygii</taxon>
        <taxon>Salmoniformes</taxon>
        <taxon>Salmonidae</taxon>
        <taxon>Coregoninae</taxon>
        <taxon>Coregonus</taxon>
    </lineage>
</organism>
<proteinExistence type="predicted"/>
<name>A0AAN8MCV9_9TELE</name>
<protein>
    <recommendedName>
        <fullName evidence="3">Oxidoreductase FAD/NAD(P)-binding domain-containing protein</fullName>
    </recommendedName>
</protein>
<dbReference type="GO" id="GO:0005739">
    <property type="term" value="C:mitochondrion"/>
    <property type="evidence" value="ECO:0007669"/>
    <property type="project" value="TreeGrafter"/>
</dbReference>
<dbReference type="GO" id="GO:0016491">
    <property type="term" value="F:oxidoreductase activity"/>
    <property type="evidence" value="ECO:0007669"/>
    <property type="project" value="UniProtKB-KW"/>
</dbReference>
<dbReference type="CDD" id="cd00322">
    <property type="entry name" value="FNR_like"/>
    <property type="match status" value="1"/>
</dbReference>
<dbReference type="InterPro" id="IPR052128">
    <property type="entry name" value="Oxidoreductase_NAD-binding"/>
</dbReference>
<dbReference type="Pfam" id="PF00175">
    <property type="entry name" value="NAD_binding_1"/>
    <property type="match status" value="1"/>
</dbReference>
<dbReference type="PANTHER" id="PTHR46505">
    <property type="entry name" value="OXIDOREDUCTASE NAD-BINDING DOMAIN-CONTAINING PROTEIN 1"/>
    <property type="match status" value="1"/>
</dbReference>
<dbReference type="AlphaFoldDB" id="A0AAN8MCV9"/>
<accession>A0AAN8MCV9</accession>
<evidence type="ECO:0000313" key="4">
    <source>
        <dbReference type="EMBL" id="KAK6324113.1"/>
    </source>
</evidence>
<dbReference type="Gene3D" id="3.40.50.80">
    <property type="entry name" value="Nucleotide-binding domain of ferredoxin-NADP reductase (FNR) module"/>
    <property type="match status" value="1"/>
</dbReference>
<dbReference type="InterPro" id="IPR001433">
    <property type="entry name" value="OxRdtase_FAD/NAD-bd"/>
</dbReference>
<keyword evidence="5" id="KW-1185">Reference proteome</keyword>
<gene>
    <name evidence="4" type="ORF">J4Q44_G00064520</name>
</gene>
<keyword evidence="2" id="KW-0520">NAD</keyword>
<evidence type="ECO:0000256" key="2">
    <source>
        <dbReference type="ARBA" id="ARBA00023027"/>
    </source>
</evidence>